<feature type="domain" description="RNA polymerase sigma factor 70 region 4 type 2" evidence="7">
    <location>
        <begin position="166"/>
        <end position="217"/>
    </location>
</feature>
<reference evidence="8" key="1">
    <citation type="submission" date="2020-10" db="EMBL/GenBank/DDBJ databases">
        <title>Phylogeny of dyella-like bacteria.</title>
        <authorList>
            <person name="Fu J."/>
        </authorList>
    </citation>
    <scope>NUCLEOTIDE SEQUENCE</scope>
    <source>
        <strain evidence="8">DHOC52</strain>
    </source>
</reference>
<dbReference type="EMBL" id="JADIKE010000037">
    <property type="protein sequence ID" value="MBM7126475.1"/>
    <property type="molecule type" value="Genomic_DNA"/>
</dbReference>
<evidence type="ECO:0000256" key="5">
    <source>
        <dbReference type="ARBA" id="ARBA00023163"/>
    </source>
</evidence>
<dbReference type="InterPro" id="IPR013325">
    <property type="entry name" value="RNA_pol_sigma_r2"/>
</dbReference>
<keyword evidence="4" id="KW-0238">DNA-binding</keyword>
<proteinExistence type="inferred from homology"/>
<keyword evidence="5" id="KW-0804">Transcription</keyword>
<organism evidence="8 9">
    <name type="scientific">Dyella flava</name>
    <dbReference type="NCBI Taxonomy" id="1920170"/>
    <lineage>
        <taxon>Bacteria</taxon>
        <taxon>Pseudomonadati</taxon>
        <taxon>Pseudomonadota</taxon>
        <taxon>Gammaproteobacteria</taxon>
        <taxon>Lysobacterales</taxon>
        <taxon>Rhodanobacteraceae</taxon>
        <taxon>Dyella</taxon>
    </lineage>
</organism>
<dbReference type="InterPro" id="IPR013324">
    <property type="entry name" value="RNA_pol_sigma_r3/r4-like"/>
</dbReference>
<keyword evidence="2" id="KW-0805">Transcription regulation</keyword>
<dbReference type="NCBIfam" id="TIGR02937">
    <property type="entry name" value="sigma70-ECF"/>
    <property type="match status" value="1"/>
</dbReference>
<evidence type="ECO:0000259" key="6">
    <source>
        <dbReference type="Pfam" id="PF04542"/>
    </source>
</evidence>
<dbReference type="PANTHER" id="PTHR43133:SF58">
    <property type="entry name" value="ECF RNA POLYMERASE SIGMA FACTOR SIGD"/>
    <property type="match status" value="1"/>
</dbReference>
<feature type="domain" description="RNA polymerase sigma-70 region 2" evidence="6">
    <location>
        <begin position="72"/>
        <end position="134"/>
    </location>
</feature>
<evidence type="ECO:0000256" key="3">
    <source>
        <dbReference type="ARBA" id="ARBA00023082"/>
    </source>
</evidence>
<dbReference type="InterPro" id="IPR039425">
    <property type="entry name" value="RNA_pol_sigma-70-like"/>
</dbReference>
<comment type="similarity">
    <text evidence="1">Belongs to the sigma-70 factor family. ECF subfamily.</text>
</comment>
<dbReference type="InterPro" id="IPR014284">
    <property type="entry name" value="RNA_pol_sigma-70_dom"/>
</dbReference>
<gene>
    <name evidence="8" type="ORF">ISP19_13925</name>
</gene>
<dbReference type="InterPro" id="IPR007627">
    <property type="entry name" value="RNA_pol_sigma70_r2"/>
</dbReference>
<dbReference type="Gene3D" id="1.10.10.10">
    <property type="entry name" value="Winged helix-like DNA-binding domain superfamily/Winged helix DNA-binding domain"/>
    <property type="match status" value="1"/>
</dbReference>
<evidence type="ECO:0000256" key="4">
    <source>
        <dbReference type="ARBA" id="ARBA00023125"/>
    </source>
</evidence>
<sequence>MSPTLTAGTLTFDGPWALLRGLPRKVPDTVKAVSTESISANEQADRQRAAWMAAAQAGDQRAYSRLLSDSVALIRAVARRQGVALDALDDVVQETLLTVHRVRHTFDPARSFDAWLSAIASRRAIDVLRSHGRRDRREVHDELAYEMHADRDDASADTERKQEATRLRAAIDTLPPGQREAVEQLGLKERSLAEAAESTGRKTGALKVNLHRALKTLRDRLNGEP</sequence>
<evidence type="ECO:0000313" key="9">
    <source>
        <dbReference type="Proteomes" id="UP001430149"/>
    </source>
</evidence>
<name>A0ABS2K6X1_9GAMM</name>
<dbReference type="SUPFAM" id="SSF88659">
    <property type="entry name" value="Sigma3 and sigma4 domains of RNA polymerase sigma factors"/>
    <property type="match status" value="1"/>
</dbReference>
<evidence type="ECO:0000256" key="1">
    <source>
        <dbReference type="ARBA" id="ARBA00010641"/>
    </source>
</evidence>
<evidence type="ECO:0000259" key="7">
    <source>
        <dbReference type="Pfam" id="PF08281"/>
    </source>
</evidence>
<keyword evidence="9" id="KW-1185">Reference proteome</keyword>
<dbReference type="Pfam" id="PF04542">
    <property type="entry name" value="Sigma70_r2"/>
    <property type="match status" value="1"/>
</dbReference>
<comment type="caution">
    <text evidence="8">The sequence shown here is derived from an EMBL/GenBank/DDBJ whole genome shotgun (WGS) entry which is preliminary data.</text>
</comment>
<dbReference type="PANTHER" id="PTHR43133">
    <property type="entry name" value="RNA POLYMERASE ECF-TYPE SIGMA FACTO"/>
    <property type="match status" value="1"/>
</dbReference>
<protein>
    <submittedName>
        <fullName evidence="8">Sigma-70 family RNA polymerase sigma factor</fullName>
    </submittedName>
</protein>
<dbReference type="InterPro" id="IPR036388">
    <property type="entry name" value="WH-like_DNA-bd_sf"/>
</dbReference>
<evidence type="ECO:0000313" key="8">
    <source>
        <dbReference type="EMBL" id="MBM7126475.1"/>
    </source>
</evidence>
<dbReference type="Pfam" id="PF08281">
    <property type="entry name" value="Sigma70_r4_2"/>
    <property type="match status" value="1"/>
</dbReference>
<dbReference type="Proteomes" id="UP001430149">
    <property type="component" value="Unassembled WGS sequence"/>
</dbReference>
<dbReference type="InterPro" id="IPR013249">
    <property type="entry name" value="RNA_pol_sigma70_r4_t2"/>
</dbReference>
<accession>A0ABS2K6X1</accession>
<dbReference type="Gene3D" id="1.10.1740.10">
    <property type="match status" value="1"/>
</dbReference>
<dbReference type="SUPFAM" id="SSF88946">
    <property type="entry name" value="Sigma2 domain of RNA polymerase sigma factors"/>
    <property type="match status" value="1"/>
</dbReference>
<evidence type="ECO:0000256" key="2">
    <source>
        <dbReference type="ARBA" id="ARBA00023015"/>
    </source>
</evidence>
<keyword evidence="3" id="KW-0731">Sigma factor</keyword>